<dbReference type="PANTHER" id="PTHR11079">
    <property type="entry name" value="CYTOSINE DEAMINASE FAMILY MEMBER"/>
    <property type="match status" value="1"/>
</dbReference>
<dbReference type="Proteomes" id="UP000237846">
    <property type="component" value="Unassembled WGS sequence"/>
</dbReference>
<dbReference type="EMBL" id="PVZC01000006">
    <property type="protein sequence ID" value="PRX97313.1"/>
    <property type="molecule type" value="Genomic_DNA"/>
</dbReference>
<comment type="caution">
    <text evidence="2">The sequence shown here is derived from an EMBL/GenBank/DDBJ whole genome shotgun (WGS) entry which is preliminary data.</text>
</comment>
<dbReference type="AlphaFoldDB" id="A0A2T0Q0V8"/>
<dbReference type="Gene3D" id="3.40.140.10">
    <property type="entry name" value="Cytidine Deaminase, domain 2"/>
    <property type="match status" value="1"/>
</dbReference>
<dbReference type="InterPro" id="IPR016193">
    <property type="entry name" value="Cytidine_deaminase-like"/>
</dbReference>
<protein>
    <submittedName>
        <fullName evidence="2">Diaminohydroxyphosphoribosylaminopyrimidine deaminase</fullName>
    </submittedName>
</protein>
<dbReference type="PROSITE" id="PS51747">
    <property type="entry name" value="CYT_DCMP_DEAMINASES_2"/>
    <property type="match status" value="1"/>
</dbReference>
<dbReference type="GO" id="GO:0008835">
    <property type="term" value="F:diaminohydroxyphosphoribosylaminopyrimidine deaminase activity"/>
    <property type="evidence" value="ECO:0007669"/>
    <property type="project" value="TreeGrafter"/>
</dbReference>
<dbReference type="Pfam" id="PF00383">
    <property type="entry name" value="dCMP_cyt_deam_1"/>
    <property type="match status" value="1"/>
</dbReference>
<keyword evidence="3" id="KW-1185">Reference proteome</keyword>
<gene>
    <name evidence="2" type="ORF">CLV72_106350</name>
</gene>
<accession>A0A2T0Q0V8</accession>
<evidence type="ECO:0000313" key="2">
    <source>
        <dbReference type="EMBL" id="PRX97313.1"/>
    </source>
</evidence>
<reference evidence="2 3" key="1">
    <citation type="submission" date="2018-03" db="EMBL/GenBank/DDBJ databases">
        <title>Genomic Encyclopedia of Archaeal and Bacterial Type Strains, Phase II (KMG-II): from individual species to whole genera.</title>
        <authorList>
            <person name="Goeker M."/>
        </authorList>
    </citation>
    <scope>NUCLEOTIDE SEQUENCE [LARGE SCALE GENOMIC DNA]</scope>
    <source>
        <strain evidence="2 3">DSM 45601</strain>
    </source>
</reference>
<feature type="domain" description="CMP/dCMP-type deaminase" evidence="1">
    <location>
        <begin position="8"/>
        <end position="136"/>
    </location>
</feature>
<organism evidence="2 3">
    <name type="scientific">Allonocardiopsis opalescens</name>
    <dbReference type="NCBI Taxonomy" id="1144618"/>
    <lineage>
        <taxon>Bacteria</taxon>
        <taxon>Bacillati</taxon>
        <taxon>Actinomycetota</taxon>
        <taxon>Actinomycetes</taxon>
        <taxon>Streptosporangiales</taxon>
        <taxon>Allonocardiopsis</taxon>
    </lineage>
</organism>
<evidence type="ECO:0000259" key="1">
    <source>
        <dbReference type="PROSITE" id="PS51747"/>
    </source>
</evidence>
<proteinExistence type="predicted"/>
<dbReference type="SUPFAM" id="SSF53927">
    <property type="entry name" value="Cytidine deaminase-like"/>
    <property type="match status" value="1"/>
</dbReference>
<dbReference type="InterPro" id="IPR002125">
    <property type="entry name" value="CMP_dCMP_dom"/>
</dbReference>
<sequence>MAERRPGSPGADAHWLALAVALAGECPRSETAFSVGAVVVADDGTELARGYSREEEPHDHAEEVALRRVRAGDPALATATVYSTLEPCSRRASRPVTCTRLILRAGAPRVVIAWREPELFVDCHGVEELRAAGVEVVEMPEFAAAVRSVNAHLF</sequence>
<evidence type="ECO:0000313" key="3">
    <source>
        <dbReference type="Proteomes" id="UP000237846"/>
    </source>
</evidence>
<dbReference type="PANTHER" id="PTHR11079:SF162">
    <property type="entry name" value="RIBOFLAVIN BIOSYNTHESIS PROTEIN PYRD, CHLOROPLASTIC"/>
    <property type="match status" value="1"/>
</dbReference>
<name>A0A2T0Q0V8_9ACTN</name>